<dbReference type="GO" id="GO:0015174">
    <property type="term" value="F:basic amino acid transmembrane transporter activity"/>
    <property type="evidence" value="ECO:0007669"/>
    <property type="project" value="TreeGrafter"/>
</dbReference>
<feature type="transmembrane region" description="Helical" evidence="6">
    <location>
        <begin position="369"/>
        <end position="390"/>
    </location>
</feature>
<evidence type="ECO:0000256" key="1">
    <source>
        <dbReference type="ARBA" id="ARBA00004141"/>
    </source>
</evidence>
<evidence type="ECO:0000256" key="3">
    <source>
        <dbReference type="ARBA" id="ARBA00022989"/>
    </source>
</evidence>
<dbReference type="GeneID" id="24095586"/>
<dbReference type="PROSITE" id="PS50850">
    <property type="entry name" value="MFS"/>
    <property type="match status" value="1"/>
</dbReference>
<evidence type="ECO:0000256" key="2">
    <source>
        <dbReference type="ARBA" id="ARBA00022692"/>
    </source>
</evidence>
<dbReference type="PANTHER" id="PTHR23501">
    <property type="entry name" value="MAJOR FACILITATOR SUPERFAMILY"/>
    <property type="match status" value="1"/>
</dbReference>
<protein>
    <recommendedName>
        <fullName evidence="7">Major facilitator superfamily (MFS) profile domain-containing protein</fullName>
    </recommendedName>
</protein>
<keyword evidence="4 6" id="KW-0472">Membrane</keyword>
<gene>
    <name evidence="8" type="ORF">FIBRA_02714</name>
</gene>
<feature type="region of interest" description="Disordered" evidence="5">
    <location>
        <begin position="1"/>
        <end position="41"/>
    </location>
</feature>
<accession>J4GN22</accession>
<sequence>MVAEEERPLLQETEHDAETGSFGERDDQRPEGWSETDRERDPEVKVPVHVVMLAVQLAAMLVAIDDAIATATHAHVSGYFHHLENTSWIAAGYMLTLTGFQPLCGKLCDIFGRKACMVFALLVFGLGCLLCALANSMVMFVAARSIVGIGSGGIAMQVLLSLSQLMWFLCVNEERGTALPVPSTQLAKRLDRHLVGCSRKLWDGDAMIFATVFKDAKSRPSDFRTKLSHVDVGGAVVLVFAVFTLLLGLDRGGNVAWMDRLTISCLAAFLVLIVAFGVIEWRLAREPFAPKDIVLDGGLLPIFAIEFFSNGAMLVVPFYAVLYLQIVRNFSPTQVGLTLVMAVAGGAVSSVIAGLIIQATGKYRVLSLCSFLLAACGIAIAASASVPWLFSFVGFSAGLAILNAGGFAGITTSVVALVANAGPEKQAVATAGKTAVMALARTLGPSIILSIATTLFQTILRMRLREQLSGDNVDTIIARARKSLDYIKELDPATRAIVMRSYNDGSQVVMWFSVVIILAAVAATPFLREKSLSR</sequence>
<feature type="transmembrane region" description="Helical" evidence="6">
    <location>
        <begin position="396"/>
        <end position="418"/>
    </location>
</feature>
<dbReference type="Proteomes" id="UP000006352">
    <property type="component" value="Unassembled WGS sequence"/>
</dbReference>
<feature type="transmembrane region" description="Helical" evidence="6">
    <location>
        <begin position="261"/>
        <end position="279"/>
    </location>
</feature>
<dbReference type="Gene3D" id="1.20.1250.20">
    <property type="entry name" value="MFS general substrate transporter like domains"/>
    <property type="match status" value="1"/>
</dbReference>
<keyword evidence="3 6" id="KW-1133">Transmembrane helix</keyword>
<dbReference type="InterPro" id="IPR011701">
    <property type="entry name" value="MFS"/>
</dbReference>
<dbReference type="RefSeq" id="XP_012179958.1">
    <property type="nucleotide sequence ID" value="XM_012324568.1"/>
</dbReference>
<comment type="subcellular location">
    <subcellularLocation>
        <location evidence="1">Membrane</location>
        <topology evidence="1">Multi-pass membrane protein</topology>
    </subcellularLocation>
</comment>
<feature type="transmembrane region" description="Helical" evidence="6">
    <location>
        <begin position="335"/>
        <end position="357"/>
    </location>
</feature>
<reference evidence="8 9" key="1">
    <citation type="journal article" date="2012" name="Appl. Environ. Microbiol.">
        <title>Short-read sequencing for genomic analysis of the brown rot fungus Fibroporia radiculosa.</title>
        <authorList>
            <person name="Tang J.D."/>
            <person name="Perkins A.D."/>
            <person name="Sonstegard T.S."/>
            <person name="Schroeder S.G."/>
            <person name="Burgess S.C."/>
            <person name="Diehl S.V."/>
        </authorList>
    </citation>
    <scope>NUCLEOTIDE SEQUENCE [LARGE SCALE GENOMIC DNA]</scope>
    <source>
        <strain evidence="8 9">TFFH 294</strain>
    </source>
</reference>
<feature type="transmembrane region" description="Helical" evidence="6">
    <location>
        <begin position="146"/>
        <end position="169"/>
    </location>
</feature>
<proteinExistence type="predicted"/>
<feature type="domain" description="Major facilitator superfamily (MFS) profile" evidence="7">
    <location>
        <begin position="51"/>
        <end position="531"/>
    </location>
</feature>
<keyword evidence="2 6" id="KW-0812">Transmembrane</keyword>
<evidence type="ECO:0000256" key="4">
    <source>
        <dbReference type="ARBA" id="ARBA00023136"/>
    </source>
</evidence>
<dbReference type="InterPro" id="IPR036259">
    <property type="entry name" value="MFS_trans_sf"/>
</dbReference>
<dbReference type="InParanoid" id="J4GN22"/>
<dbReference type="EMBL" id="HE796998">
    <property type="protein sequence ID" value="CCM00675.1"/>
    <property type="molecule type" value="Genomic_DNA"/>
</dbReference>
<evidence type="ECO:0000259" key="7">
    <source>
        <dbReference type="PROSITE" id="PS50850"/>
    </source>
</evidence>
<keyword evidence="9" id="KW-1185">Reference proteome</keyword>
<dbReference type="Pfam" id="PF07690">
    <property type="entry name" value="MFS_1"/>
    <property type="match status" value="1"/>
</dbReference>
<dbReference type="PANTHER" id="PTHR23501:SF84">
    <property type="entry name" value="VACUOLAR MEMBRANE AMINO ACID UPTAKE TRANSPORTER FNX2"/>
    <property type="match status" value="1"/>
</dbReference>
<feature type="transmembrane region" description="Helical" evidence="6">
    <location>
        <begin position="227"/>
        <end position="249"/>
    </location>
</feature>
<dbReference type="FunCoup" id="J4GN22">
    <property type="interactions" value="20"/>
</dbReference>
<feature type="transmembrane region" description="Helical" evidence="6">
    <location>
        <begin position="438"/>
        <end position="460"/>
    </location>
</feature>
<evidence type="ECO:0000256" key="6">
    <source>
        <dbReference type="SAM" id="Phobius"/>
    </source>
</evidence>
<dbReference type="HOGENOM" id="CLU_000960_22_3_1"/>
<dbReference type="STRING" id="599839.J4GN22"/>
<dbReference type="OrthoDB" id="3437016at2759"/>
<organism evidence="8 9">
    <name type="scientific">Fibroporia radiculosa</name>
    <dbReference type="NCBI Taxonomy" id="599839"/>
    <lineage>
        <taxon>Eukaryota</taxon>
        <taxon>Fungi</taxon>
        <taxon>Dikarya</taxon>
        <taxon>Basidiomycota</taxon>
        <taxon>Agaricomycotina</taxon>
        <taxon>Agaricomycetes</taxon>
        <taxon>Polyporales</taxon>
        <taxon>Fibroporiaceae</taxon>
        <taxon>Fibroporia</taxon>
    </lineage>
</organism>
<dbReference type="GO" id="GO:0000329">
    <property type="term" value="C:fungal-type vacuole membrane"/>
    <property type="evidence" value="ECO:0007669"/>
    <property type="project" value="TreeGrafter"/>
</dbReference>
<dbReference type="SUPFAM" id="SSF103473">
    <property type="entry name" value="MFS general substrate transporter"/>
    <property type="match status" value="2"/>
</dbReference>
<evidence type="ECO:0000313" key="9">
    <source>
        <dbReference type="Proteomes" id="UP000006352"/>
    </source>
</evidence>
<feature type="transmembrane region" description="Helical" evidence="6">
    <location>
        <begin position="299"/>
        <end position="323"/>
    </location>
</feature>
<dbReference type="Gene3D" id="1.20.1720.10">
    <property type="entry name" value="Multidrug resistance protein D"/>
    <property type="match status" value="1"/>
</dbReference>
<evidence type="ECO:0000313" key="8">
    <source>
        <dbReference type="EMBL" id="CCM00675.1"/>
    </source>
</evidence>
<dbReference type="AlphaFoldDB" id="J4GN22"/>
<feature type="transmembrane region" description="Helical" evidence="6">
    <location>
        <begin position="117"/>
        <end position="140"/>
    </location>
</feature>
<feature type="transmembrane region" description="Helical" evidence="6">
    <location>
        <begin position="508"/>
        <end position="527"/>
    </location>
</feature>
<evidence type="ECO:0000256" key="5">
    <source>
        <dbReference type="SAM" id="MobiDB-lite"/>
    </source>
</evidence>
<dbReference type="InterPro" id="IPR020846">
    <property type="entry name" value="MFS_dom"/>
</dbReference>
<name>J4GN22_9APHY</name>